<keyword evidence="5" id="KW-1185">Reference proteome</keyword>
<evidence type="ECO:0000259" key="3">
    <source>
        <dbReference type="Pfam" id="PF02397"/>
    </source>
</evidence>
<accession>A0ABV0D8M1</accession>
<evidence type="ECO:0000256" key="2">
    <source>
        <dbReference type="SAM" id="Phobius"/>
    </source>
</evidence>
<evidence type="ECO:0000313" key="5">
    <source>
        <dbReference type="Proteomes" id="UP001414441"/>
    </source>
</evidence>
<protein>
    <submittedName>
        <fullName evidence="4">Sugar transferase</fullName>
        <ecNumber evidence="4">2.7.8.-</ecNumber>
    </submittedName>
</protein>
<dbReference type="Pfam" id="PF02397">
    <property type="entry name" value="Bac_transf"/>
    <property type="match status" value="1"/>
</dbReference>
<dbReference type="PANTHER" id="PTHR30576:SF8">
    <property type="entry name" value="UNDECAPRENYL-PHOSPHATE GALACTOSE PHOSPHOTRANSFERASE"/>
    <property type="match status" value="1"/>
</dbReference>
<evidence type="ECO:0000313" key="4">
    <source>
        <dbReference type="EMBL" id="MEN8626683.1"/>
    </source>
</evidence>
<keyword evidence="4" id="KW-0808">Transferase</keyword>
<gene>
    <name evidence="4" type="ORF">ABFV72_11745</name>
</gene>
<comment type="caution">
    <text evidence="4">The sequence shown here is derived from an EMBL/GenBank/DDBJ whole genome shotgun (WGS) entry which is preliminary data.</text>
</comment>
<keyword evidence="2" id="KW-1133">Transmembrane helix</keyword>
<sequence>MLKRIFDLIIVLGTLPIWSCVLLVSSFIVWLDLKKSPFFTQERGGKDGRVINIFKLKTMTDERDENGDLLEDKYRITRIGNIFRKLSIDELPSLVNILKGDMSLVGPRPFLKEYLTLYTDEQKRRHEMLPGLTGWAQINGRNAITWEERFELDTWYVDNQSLWLDVKILFKTVKKVLIKDGISADGEATMSKFKGSIDNKLKIKS</sequence>
<dbReference type="GO" id="GO:0016740">
    <property type="term" value="F:transferase activity"/>
    <property type="evidence" value="ECO:0007669"/>
    <property type="project" value="UniProtKB-KW"/>
</dbReference>
<dbReference type="RefSeq" id="WP_347163863.1">
    <property type="nucleotide sequence ID" value="NZ_JBDLOB010000008.1"/>
</dbReference>
<keyword evidence="2" id="KW-0472">Membrane</keyword>
<dbReference type="EMBL" id="JBDLOB010000008">
    <property type="protein sequence ID" value="MEN8626683.1"/>
    <property type="molecule type" value="Genomic_DNA"/>
</dbReference>
<reference evidence="4 5" key="1">
    <citation type="submission" date="2024-05" db="EMBL/GenBank/DDBJ databases">
        <title>Genome sequencing of Marine Estuary Bacteria, Pseudoalteromonas distincta strain FA, Psychrobacter proteolyticus strain EA, and Shewanella baltica strain CA.</title>
        <authorList>
            <person name="Dieffenbach S.A."/>
            <person name="Maclea K.S."/>
        </authorList>
    </citation>
    <scope>NUCLEOTIDE SEQUENCE [LARGE SCALE GENOMIC DNA]</scope>
    <source>
        <strain evidence="4 5">EA</strain>
    </source>
</reference>
<dbReference type="EC" id="2.7.8.-" evidence="4"/>
<dbReference type="InterPro" id="IPR003362">
    <property type="entry name" value="Bact_transf"/>
</dbReference>
<organism evidence="4 5">
    <name type="scientific">Psychrobacter proteolyticus</name>
    <dbReference type="NCBI Taxonomy" id="147825"/>
    <lineage>
        <taxon>Bacteria</taxon>
        <taxon>Pseudomonadati</taxon>
        <taxon>Pseudomonadota</taxon>
        <taxon>Gammaproteobacteria</taxon>
        <taxon>Moraxellales</taxon>
        <taxon>Moraxellaceae</taxon>
        <taxon>Psychrobacter</taxon>
    </lineage>
</organism>
<feature type="transmembrane region" description="Helical" evidence="2">
    <location>
        <begin position="6"/>
        <end position="31"/>
    </location>
</feature>
<dbReference type="PANTHER" id="PTHR30576">
    <property type="entry name" value="COLANIC BIOSYNTHESIS UDP-GLUCOSE LIPID CARRIER TRANSFERASE"/>
    <property type="match status" value="1"/>
</dbReference>
<name>A0ABV0D8M1_9GAMM</name>
<dbReference type="Proteomes" id="UP001414441">
    <property type="component" value="Unassembled WGS sequence"/>
</dbReference>
<evidence type="ECO:0000256" key="1">
    <source>
        <dbReference type="ARBA" id="ARBA00006464"/>
    </source>
</evidence>
<keyword evidence="2" id="KW-0812">Transmembrane</keyword>
<comment type="similarity">
    <text evidence="1">Belongs to the bacterial sugar transferase family.</text>
</comment>
<proteinExistence type="inferred from homology"/>
<feature type="domain" description="Bacterial sugar transferase" evidence="3">
    <location>
        <begin position="3"/>
        <end position="177"/>
    </location>
</feature>